<comment type="subcellular location">
    <subcellularLocation>
        <location evidence="7">Cytoplasm</location>
    </subcellularLocation>
</comment>
<evidence type="ECO:0000256" key="8">
    <source>
        <dbReference type="RuleBase" id="RU000520"/>
    </source>
</evidence>
<dbReference type="PANTHER" id="PTHR11846:SF0">
    <property type="entry name" value="ADENYLOSUCCINATE SYNTHETASE"/>
    <property type="match status" value="1"/>
</dbReference>
<keyword evidence="6 7" id="KW-0342">GTP-binding</keyword>
<comment type="function">
    <text evidence="8">Plays an important role in the de novo pathway of purine nucleotide biosynthesis.</text>
</comment>
<comment type="similarity">
    <text evidence="7 8">Belongs to the adenylosuccinate synthetase family.</text>
</comment>
<protein>
    <recommendedName>
        <fullName evidence="7 8">Adenylosuccinate synthetase</fullName>
        <shortName evidence="7">AMPSase</shortName>
        <shortName evidence="7">AdSS</shortName>
        <ecNumber evidence="7 8">6.3.4.4</ecNumber>
    </recommendedName>
    <alternativeName>
        <fullName evidence="7">IMP--aspartate ligase</fullName>
    </alternativeName>
</protein>
<feature type="active site" description="Proton acceptor" evidence="7">
    <location>
        <position position="41"/>
    </location>
</feature>
<dbReference type="AlphaFoldDB" id="A0A183GIE0"/>
<evidence type="ECO:0000256" key="4">
    <source>
        <dbReference type="ARBA" id="ARBA00022755"/>
    </source>
</evidence>
<dbReference type="SUPFAM" id="SSF52540">
    <property type="entry name" value="P-loop containing nucleoside triphosphate hydrolases"/>
    <property type="match status" value="1"/>
</dbReference>
<accession>A0A183GIE0</accession>
<keyword evidence="4 7" id="KW-0658">Purine biosynthesis</keyword>
<comment type="cofactor">
    <cofactor evidence="7">
        <name>Mg(2+)</name>
        <dbReference type="ChEBI" id="CHEBI:18420"/>
    </cofactor>
    <text evidence="7">Binds 1 Mg(2+) ion per subunit.</text>
</comment>
<sequence>LINFLTSKHICLSYILNKFQHSHKYPSFGVVSVLLGAQWGDEGKGKIIDYLIENNDVTARCQGGNNAGHTVVANGRKYDFHILPSGIISPKCFNIIGNGVVVNLDAFFAELTHNGVDDEPGWEKR</sequence>
<feature type="binding site" evidence="7">
    <location>
        <position position="41"/>
    </location>
    <ligand>
        <name>Mg(2+)</name>
        <dbReference type="ChEBI" id="CHEBI:18420"/>
    </ligand>
</feature>
<keyword evidence="1 7" id="KW-0436">Ligase</keyword>
<dbReference type="Gene3D" id="3.40.440.10">
    <property type="entry name" value="Adenylosuccinate Synthetase, subunit A, domain 1"/>
    <property type="match status" value="1"/>
</dbReference>
<dbReference type="InterPro" id="IPR027417">
    <property type="entry name" value="P-loop_NTPase"/>
</dbReference>
<evidence type="ECO:0000256" key="2">
    <source>
        <dbReference type="ARBA" id="ARBA00022723"/>
    </source>
</evidence>
<reference evidence="10" key="1">
    <citation type="submission" date="2019-09" db="UniProtKB">
        <authorList>
            <consortium name="WormBaseParasite"/>
        </authorList>
    </citation>
    <scope>IDENTIFICATION</scope>
</reference>
<dbReference type="InterPro" id="IPR018220">
    <property type="entry name" value="Adenylosuccin_syn_GTP-bd"/>
</dbReference>
<evidence type="ECO:0000256" key="1">
    <source>
        <dbReference type="ARBA" id="ARBA00022598"/>
    </source>
</evidence>
<dbReference type="GO" id="GO:0044208">
    <property type="term" value="P:'de novo' AMP biosynthetic process"/>
    <property type="evidence" value="ECO:0007669"/>
    <property type="project" value="UniProtKB-UniRule"/>
</dbReference>
<feature type="binding site" evidence="7">
    <location>
        <begin position="41"/>
        <end position="44"/>
    </location>
    <ligand>
        <name>IMP</name>
        <dbReference type="ChEBI" id="CHEBI:58053"/>
    </ligand>
</feature>
<evidence type="ECO:0000256" key="6">
    <source>
        <dbReference type="ARBA" id="ARBA00023134"/>
    </source>
</evidence>
<dbReference type="Pfam" id="PF00709">
    <property type="entry name" value="Adenylsucc_synt"/>
    <property type="match status" value="1"/>
</dbReference>
<dbReference type="GO" id="GO:0004019">
    <property type="term" value="F:adenylosuccinate synthase activity"/>
    <property type="evidence" value="ECO:0007669"/>
    <property type="project" value="UniProtKB-UniRule"/>
</dbReference>
<evidence type="ECO:0000313" key="9">
    <source>
        <dbReference type="Proteomes" id="UP000050761"/>
    </source>
</evidence>
<dbReference type="GO" id="GO:0005737">
    <property type="term" value="C:cytoplasm"/>
    <property type="evidence" value="ECO:0007669"/>
    <property type="project" value="UniProtKB-SubCell"/>
</dbReference>
<evidence type="ECO:0000256" key="3">
    <source>
        <dbReference type="ARBA" id="ARBA00022741"/>
    </source>
</evidence>
<feature type="binding site" evidence="7">
    <location>
        <begin position="40"/>
        <end position="46"/>
    </location>
    <ligand>
        <name>GTP</name>
        <dbReference type="ChEBI" id="CHEBI:37565"/>
    </ligand>
</feature>
<comment type="caution">
    <text evidence="7">Lacks conserved residue(s) required for the propagation of feature annotation.</text>
</comment>
<keyword evidence="2 7" id="KW-0479">Metal-binding</keyword>
<dbReference type="GO" id="GO:0000287">
    <property type="term" value="F:magnesium ion binding"/>
    <property type="evidence" value="ECO:0007669"/>
    <property type="project" value="UniProtKB-UniRule"/>
</dbReference>
<dbReference type="EC" id="6.3.4.4" evidence="7 8"/>
<comment type="function">
    <text evidence="7">Plays an important role in the de novo pathway and in the salvage pathway of purine nucleotide biosynthesis. Catalyzes the first commited step in the biosynthesis of AMP from IMP.</text>
</comment>
<evidence type="ECO:0000256" key="7">
    <source>
        <dbReference type="HAMAP-Rule" id="MF_03125"/>
    </source>
</evidence>
<dbReference type="UniPathway" id="UPA00075">
    <property type="reaction ID" value="UER00335"/>
</dbReference>
<feature type="active site" description="Proton donor" evidence="7">
    <location>
        <position position="69"/>
    </location>
</feature>
<keyword evidence="3 7" id="KW-0547">Nucleotide-binding</keyword>
<dbReference type="WBParaSite" id="HPBE_0002239801-mRNA-1">
    <property type="protein sequence ID" value="HPBE_0002239801-mRNA-1"/>
    <property type="gene ID" value="HPBE_0002239801"/>
</dbReference>
<dbReference type="GO" id="GO:0005525">
    <property type="term" value="F:GTP binding"/>
    <property type="evidence" value="ECO:0007669"/>
    <property type="project" value="UniProtKB-UniRule"/>
</dbReference>
<dbReference type="Proteomes" id="UP000050761">
    <property type="component" value="Unassembled WGS sequence"/>
</dbReference>
<feature type="binding site" evidence="7">
    <location>
        <begin position="68"/>
        <end position="70"/>
    </location>
    <ligand>
        <name>GTP</name>
        <dbReference type="ChEBI" id="CHEBI:37565"/>
    </ligand>
</feature>
<dbReference type="GO" id="GO:0046040">
    <property type="term" value="P:IMP metabolic process"/>
    <property type="evidence" value="ECO:0007669"/>
    <property type="project" value="TreeGrafter"/>
</dbReference>
<comment type="subunit">
    <text evidence="7">Homodimer.</text>
</comment>
<keyword evidence="9" id="KW-1185">Reference proteome</keyword>
<keyword evidence="7" id="KW-0963">Cytoplasm</keyword>
<feature type="binding site" evidence="7">
    <location>
        <begin position="66"/>
        <end position="69"/>
    </location>
    <ligand>
        <name>IMP</name>
        <dbReference type="ChEBI" id="CHEBI:58053"/>
    </ligand>
</feature>
<name>A0A183GIE0_HELPZ</name>
<keyword evidence="5 7" id="KW-0460">Magnesium</keyword>
<proteinExistence type="inferred from homology"/>
<dbReference type="InterPro" id="IPR001114">
    <property type="entry name" value="Adenylosuccinate_synthetase"/>
</dbReference>
<comment type="catalytic activity">
    <reaction evidence="7 8">
        <text>IMP + L-aspartate + GTP = N(6)-(1,2-dicarboxyethyl)-AMP + GDP + phosphate + 2 H(+)</text>
        <dbReference type="Rhea" id="RHEA:15753"/>
        <dbReference type="ChEBI" id="CHEBI:15378"/>
        <dbReference type="ChEBI" id="CHEBI:29991"/>
        <dbReference type="ChEBI" id="CHEBI:37565"/>
        <dbReference type="ChEBI" id="CHEBI:43474"/>
        <dbReference type="ChEBI" id="CHEBI:57567"/>
        <dbReference type="ChEBI" id="CHEBI:58053"/>
        <dbReference type="ChEBI" id="CHEBI:58189"/>
        <dbReference type="EC" id="6.3.4.4"/>
    </reaction>
</comment>
<dbReference type="HAMAP" id="MF_00011">
    <property type="entry name" value="Adenylosucc_synth"/>
    <property type="match status" value="1"/>
</dbReference>
<organism evidence="9 10">
    <name type="scientific">Heligmosomoides polygyrus</name>
    <name type="common">Parasitic roundworm</name>
    <dbReference type="NCBI Taxonomy" id="6339"/>
    <lineage>
        <taxon>Eukaryota</taxon>
        <taxon>Metazoa</taxon>
        <taxon>Ecdysozoa</taxon>
        <taxon>Nematoda</taxon>
        <taxon>Chromadorea</taxon>
        <taxon>Rhabditida</taxon>
        <taxon>Rhabditina</taxon>
        <taxon>Rhabditomorpha</taxon>
        <taxon>Strongyloidea</taxon>
        <taxon>Heligmosomidae</taxon>
        <taxon>Heligmosomoides</taxon>
    </lineage>
</organism>
<evidence type="ECO:0000256" key="5">
    <source>
        <dbReference type="ARBA" id="ARBA00022842"/>
    </source>
</evidence>
<dbReference type="InterPro" id="IPR042109">
    <property type="entry name" value="Adenylosuccinate_synth_dom1"/>
</dbReference>
<feature type="binding site" evidence="7">
    <location>
        <position position="68"/>
    </location>
    <ligand>
        <name>Mg(2+)</name>
        <dbReference type="ChEBI" id="CHEBI:18420"/>
    </ligand>
</feature>
<dbReference type="SMART" id="SM00788">
    <property type="entry name" value="Adenylsucc_synt"/>
    <property type="match status" value="1"/>
</dbReference>
<comment type="pathway">
    <text evidence="7 8">Purine metabolism; AMP biosynthesis via de novo pathway; AMP from IMP: step 1/2.</text>
</comment>
<evidence type="ECO:0000313" key="10">
    <source>
        <dbReference type="WBParaSite" id="HPBE_0002239801-mRNA-1"/>
    </source>
</evidence>
<dbReference type="PROSITE" id="PS01266">
    <property type="entry name" value="ADENYLOSUCCIN_SYN_1"/>
    <property type="match status" value="1"/>
</dbReference>
<dbReference type="PANTHER" id="PTHR11846">
    <property type="entry name" value="ADENYLOSUCCINATE SYNTHETASE"/>
    <property type="match status" value="1"/>
</dbReference>